<name>A0A2C6KQY1_9APIC</name>
<dbReference type="EMBL" id="MIGC01003131">
    <property type="protein sequence ID" value="PHJ19907.1"/>
    <property type="molecule type" value="Genomic_DNA"/>
</dbReference>
<protein>
    <submittedName>
        <fullName evidence="1">Uncharacterized protein</fullName>
    </submittedName>
</protein>
<accession>A0A2C6KQY1</accession>
<keyword evidence="2" id="KW-1185">Reference proteome</keyword>
<dbReference type="RefSeq" id="XP_067921599.1">
    <property type="nucleotide sequence ID" value="XM_068066426.1"/>
</dbReference>
<comment type="caution">
    <text evidence="1">The sequence shown here is derived from an EMBL/GenBank/DDBJ whole genome shotgun (WGS) entry which is preliminary data.</text>
</comment>
<organism evidence="1 2">
    <name type="scientific">Cystoisospora suis</name>
    <dbReference type="NCBI Taxonomy" id="483139"/>
    <lineage>
        <taxon>Eukaryota</taxon>
        <taxon>Sar</taxon>
        <taxon>Alveolata</taxon>
        <taxon>Apicomplexa</taxon>
        <taxon>Conoidasida</taxon>
        <taxon>Coccidia</taxon>
        <taxon>Eucoccidiorida</taxon>
        <taxon>Eimeriorina</taxon>
        <taxon>Sarcocystidae</taxon>
        <taxon>Cystoisospora</taxon>
    </lineage>
</organism>
<gene>
    <name evidence="1" type="ORF">CSUI_006262</name>
</gene>
<reference evidence="1 2" key="1">
    <citation type="journal article" date="2017" name="Int. J. Parasitol.">
        <title>The genome of the protozoan parasite Cystoisospora suis and a reverse vaccinology approach to identify vaccine candidates.</title>
        <authorList>
            <person name="Palmieri N."/>
            <person name="Shrestha A."/>
            <person name="Ruttkowski B."/>
            <person name="Beck T."/>
            <person name="Vogl C."/>
            <person name="Tomley F."/>
            <person name="Blake D.P."/>
            <person name="Joachim A."/>
        </authorList>
    </citation>
    <scope>NUCLEOTIDE SEQUENCE [LARGE SCALE GENOMIC DNA]</scope>
    <source>
        <strain evidence="1 2">Wien I</strain>
    </source>
</reference>
<feature type="non-terminal residue" evidence="1">
    <location>
        <position position="1"/>
    </location>
</feature>
<sequence length="81" mass="9376">EHLRSHSLYVLVHCFNDGKYSGICELLYSSFTCRFLILALRGPHFLSGSSAVCRTSYRRGSLYEELRIELSFSRALCRLLR</sequence>
<evidence type="ECO:0000313" key="2">
    <source>
        <dbReference type="Proteomes" id="UP000221165"/>
    </source>
</evidence>
<proteinExistence type="predicted"/>
<dbReference type="Proteomes" id="UP000221165">
    <property type="component" value="Unassembled WGS sequence"/>
</dbReference>
<dbReference type="VEuPathDB" id="ToxoDB:CSUI_006262"/>
<dbReference type="GeneID" id="94429637"/>
<evidence type="ECO:0000313" key="1">
    <source>
        <dbReference type="EMBL" id="PHJ19907.1"/>
    </source>
</evidence>
<dbReference type="AlphaFoldDB" id="A0A2C6KQY1"/>